<reference evidence="7 8" key="1">
    <citation type="submission" date="2024-09" db="EMBL/GenBank/DDBJ databases">
        <authorList>
            <person name="Sun Q."/>
            <person name="Mori K."/>
        </authorList>
    </citation>
    <scope>NUCLEOTIDE SEQUENCE [LARGE SCALE GENOMIC DNA]</scope>
    <source>
        <strain evidence="7 8">CGMCC 1.15906</strain>
    </source>
</reference>
<dbReference type="InterPro" id="IPR005561">
    <property type="entry name" value="ANTAR"/>
</dbReference>
<name>A0ABV6QGC1_9ACTN</name>
<keyword evidence="8" id="KW-1185">Reference proteome</keyword>
<organism evidence="7 8">
    <name type="scientific">Kribbella deserti</name>
    <dbReference type="NCBI Taxonomy" id="1926257"/>
    <lineage>
        <taxon>Bacteria</taxon>
        <taxon>Bacillati</taxon>
        <taxon>Actinomycetota</taxon>
        <taxon>Actinomycetes</taxon>
        <taxon>Propionibacteriales</taxon>
        <taxon>Kribbellaceae</taxon>
        <taxon>Kribbella</taxon>
    </lineage>
</organism>
<dbReference type="PROSITE" id="PS50921">
    <property type="entry name" value="ANTAR"/>
    <property type="match status" value="1"/>
</dbReference>
<keyword evidence="4" id="KW-0804">Transcription</keyword>
<dbReference type="RefSeq" id="WP_380044387.1">
    <property type="nucleotide sequence ID" value="NZ_JBHLTC010000006.1"/>
</dbReference>
<gene>
    <name evidence="7" type="ORF">ACFFGN_06415</name>
</gene>
<dbReference type="InterPro" id="IPR029016">
    <property type="entry name" value="GAF-like_dom_sf"/>
</dbReference>
<feature type="domain" description="ANTAR" evidence="6">
    <location>
        <begin position="170"/>
        <end position="231"/>
    </location>
</feature>
<keyword evidence="2" id="KW-0418">Kinase</keyword>
<sequence>MAADRTVDALTTTLRSLESVLLSGPSLEDFLLTLAGSAARLVEPSASSGITTYYDGNPRTLVTSDRRAAQVDELQYETGLGPCLHCLATGEIVDVPDLSTDPRWGDYGKRAVEMGVQCSLSVPLMVDGHTVAALNIYGYDQPRSIGPEQQQRALVLADQATSAIGFAVRFVKQTEMAEQLEQAMAARSVIDQAIGVLMGQQRCDANTAFELLRTHSQNNNQKLRDVAAGIITRITGHPPTAPAQFETGNPRDSLSRRSTPPE</sequence>
<evidence type="ECO:0000313" key="8">
    <source>
        <dbReference type="Proteomes" id="UP001589890"/>
    </source>
</evidence>
<dbReference type="SUPFAM" id="SSF55781">
    <property type="entry name" value="GAF domain-like"/>
    <property type="match status" value="1"/>
</dbReference>
<accession>A0ABV6QGC1</accession>
<evidence type="ECO:0000259" key="6">
    <source>
        <dbReference type="PROSITE" id="PS50921"/>
    </source>
</evidence>
<dbReference type="PIRSF" id="PIRSF036625">
    <property type="entry name" value="GAF_ANTAR"/>
    <property type="match status" value="1"/>
</dbReference>
<evidence type="ECO:0000313" key="7">
    <source>
        <dbReference type="EMBL" id="MFC0623686.1"/>
    </source>
</evidence>
<evidence type="ECO:0000256" key="1">
    <source>
        <dbReference type="ARBA" id="ARBA00022679"/>
    </source>
</evidence>
<comment type="caution">
    <text evidence="7">The sequence shown here is derived from an EMBL/GenBank/DDBJ whole genome shotgun (WGS) entry which is preliminary data.</text>
</comment>
<evidence type="ECO:0000256" key="4">
    <source>
        <dbReference type="ARBA" id="ARBA00023163"/>
    </source>
</evidence>
<dbReference type="SMART" id="SM00065">
    <property type="entry name" value="GAF"/>
    <property type="match status" value="1"/>
</dbReference>
<dbReference type="SMART" id="SM01012">
    <property type="entry name" value="ANTAR"/>
    <property type="match status" value="1"/>
</dbReference>
<proteinExistence type="predicted"/>
<evidence type="ECO:0000256" key="5">
    <source>
        <dbReference type="SAM" id="MobiDB-lite"/>
    </source>
</evidence>
<feature type="compositionally biased region" description="Polar residues" evidence="5">
    <location>
        <begin position="246"/>
        <end position="262"/>
    </location>
</feature>
<dbReference type="Pfam" id="PF01590">
    <property type="entry name" value="GAF"/>
    <property type="match status" value="1"/>
</dbReference>
<evidence type="ECO:0000256" key="2">
    <source>
        <dbReference type="ARBA" id="ARBA00022777"/>
    </source>
</evidence>
<dbReference type="InterPro" id="IPR036388">
    <property type="entry name" value="WH-like_DNA-bd_sf"/>
</dbReference>
<dbReference type="Gene3D" id="3.30.450.40">
    <property type="match status" value="1"/>
</dbReference>
<feature type="region of interest" description="Disordered" evidence="5">
    <location>
        <begin position="235"/>
        <end position="262"/>
    </location>
</feature>
<dbReference type="SUPFAM" id="SSF52172">
    <property type="entry name" value="CheY-like"/>
    <property type="match status" value="1"/>
</dbReference>
<dbReference type="InterPro" id="IPR011006">
    <property type="entry name" value="CheY-like_superfamily"/>
</dbReference>
<keyword evidence="1" id="KW-0808">Transferase</keyword>
<keyword evidence="3" id="KW-0805">Transcription regulation</keyword>
<dbReference type="InterPro" id="IPR003018">
    <property type="entry name" value="GAF"/>
</dbReference>
<dbReference type="InterPro" id="IPR012074">
    <property type="entry name" value="GAF_ANTAR"/>
</dbReference>
<dbReference type="EMBL" id="JBHLTC010000006">
    <property type="protein sequence ID" value="MFC0623686.1"/>
    <property type="molecule type" value="Genomic_DNA"/>
</dbReference>
<dbReference type="Gene3D" id="1.10.10.10">
    <property type="entry name" value="Winged helix-like DNA-binding domain superfamily/Winged helix DNA-binding domain"/>
    <property type="match status" value="1"/>
</dbReference>
<dbReference type="Proteomes" id="UP001589890">
    <property type="component" value="Unassembled WGS sequence"/>
</dbReference>
<evidence type="ECO:0000256" key="3">
    <source>
        <dbReference type="ARBA" id="ARBA00023015"/>
    </source>
</evidence>
<dbReference type="Pfam" id="PF03861">
    <property type="entry name" value="ANTAR"/>
    <property type="match status" value="1"/>
</dbReference>
<protein>
    <submittedName>
        <fullName evidence="7">GAF and ANTAR domain-containing protein</fullName>
    </submittedName>
</protein>